<reference evidence="2 3" key="1">
    <citation type="journal article" date="2022" name="DNA Res.">
        <title>Genome analysis of five recently described species of the CUG-Ser clade uncovers Candida theae as a new hybrid lineage with pathogenic potential in the Candida parapsilosis species complex.</title>
        <authorList>
            <person name="Mixao V."/>
            <person name="Del Olmo V."/>
            <person name="Hegedusova E."/>
            <person name="Saus E."/>
            <person name="Pryszcz L."/>
            <person name="Cillingova A."/>
            <person name="Nosek J."/>
            <person name="Gabaldon T."/>
        </authorList>
    </citation>
    <scope>NUCLEOTIDE SEQUENCE [LARGE SCALE GENOMIC DNA]</scope>
    <source>
        <strain evidence="2 3">CBS 12239</strain>
    </source>
</reference>
<accession>A0AAD5FWA5</accession>
<dbReference type="GeneID" id="76153119"/>
<organism evidence="2 3">
    <name type="scientific">Candida theae</name>
    <dbReference type="NCBI Taxonomy" id="1198502"/>
    <lineage>
        <taxon>Eukaryota</taxon>
        <taxon>Fungi</taxon>
        <taxon>Dikarya</taxon>
        <taxon>Ascomycota</taxon>
        <taxon>Saccharomycotina</taxon>
        <taxon>Pichiomycetes</taxon>
        <taxon>Debaryomycetaceae</taxon>
        <taxon>Candida/Lodderomyces clade</taxon>
        <taxon>Candida</taxon>
    </lineage>
</organism>
<name>A0AAD5FWA5_9ASCO</name>
<sequence length="330" mass="37526">MALCPKPYSFEKHFAAASKPSSQINSRGAGKRSCNDSLYPSTPNKKICLQQLKRNDFQLNNNNNNNNNNSYYSSSSEDDDSEDEQSCYYADQIRAKRRASTRASFSVDPKLSRAISQYSDDEDEGEEEQQNLHCNTRVRSPCNSRRTSNSSIKILGSEDEIDNLDCKLASSPVNSNLCLKKMLVSGGNECGDDDDVEEEEEESDSNNQSVAAADRNARARCFEYLVGAIDEAWARYCDATAYVEDDLHGYITPASLASGEDEDDDDKELMNVKSRLLKSKDFLQDHIESFDITDVKKFWHRWDITKYQMLDVMEDEDDVLEELEFGRRIF</sequence>
<feature type="region of interest" description="Disordered" evidence="1">
    <location>
        <begin position="16"/>
        <end position="38"/>
    </location>
</feature>
<dbReference type="AlphaFoldDB" id="A0AAD5FWA5"/>
<feature type="region of interest" description="Disordered" evidence="1">
    <location>
        <begin position="58"/>
        <end position="85"/>
    </location>
</feature>
<comment type="caution">
    <text evidence="2">The sequence shown here is derived from an EMBL/GenBank/DDBJ whole genome shotgun (WGS) entry which is preliminary data.</text>
</comment>
<feature type="compositionally biased region" description="Acidic residues" evidence="1">
    <location>
        <begin position="190"/>
        <end position="204"/>
    </location>
</feature>
<evidence type="ECO:0000256" key="1">
    <source>
        <dbReference type="SAM" id="MobiDB-lite"/>
    </source>
</evidence>
<evidence type="ECO:0000313" key="2">
    <source>
        <dbReference type="EMBL" id="KAI5948882.1"/>
    </source>
</evidence>
<dbReference type="EMBL" id="JAIHNG010000176">
    <property type="protein sequence ID" value="KAI5948882.1"/>
    <property type="molecule type" value="Genomic_DNA"/>
</dbReference>
<feature type="region of interest" description="Disordered" evidence="1">
    <location>
        <begin position="189"/>
        <end position="211"/>
    </location>
</feature>
<feature type="compositionally biased region" description="Acidic residues" evidence="1">
    <location>
        <begin position="76"/>
        <end position="85"/>
    </location>
</feature>
<feature type="compositionally biased region" description="Polar residues" evidence="1">
    <location>
        <begin position="131"/>
        <end position="149"/>
    </location>
</feature>
<keyword evidence="3" id="KW-1185">Reference proteome</keyword>
<feature type="compositionally biased region" description="Low complexity" evidence="1">
    <location>
        <begin position="60"/>
        <end position="75"/>
    </location>
</feature>
<gene>
    <name evidence="2" type="ORF">KGF57_005075</name>
</gene>
<feature type="region of interest" description="Disordered" evidence="1">
    <location>
        <begin position="117"/>
        <end position="149"/>
    </location>
</feature>
<protein>
    <submittedName>
        <fullName evidence="2">Uncharacterized protein</fullName>
    </submittedName>
</protein>
<proteinExistence type="predicted"/>
<dbReference type="Proteomes" id="UP001204833">
    <property type="component" value="Unassembled WGS sequence"/>
</dbReference>
<evidence type="ECO:0000313" key="3">
    <source>
        <dbReference type="Proteomes" id="UP001204833"/>
    </source>
</evidence>
<dbReference type="RefSeq" id="XP_051606392.1">
    <property type="nucleotide sequence ID" value="XM_051754652.1"/>
</dbReference>
<feature type="compositionally biased region" description="Acidic residues" evidence="1">
    <location>
        <begin position="119"/>
        <end position="129"/>
    </location>
</feature>